<dbReference type="OrthoDB" id="1091574at2"/>
<dbReference type="RefSeq" id="WP_153122543.1">
    <property type="nucleotide sequence ID" value="NZ_VZCB01000043.1"/>
</dbReference>
<gene>
    <name evidence="1" type="ORF">F7D73_04635</name>
</gene>
<comment type="caution">
    <text evidence="1">The sequence shown here is derived from an EMBL/GenBank/DDBJ whole genome shotgun (WGS) entry which is preliminary data.</text>
</comment>
<accession>A0A6G1TZC3</accession>
<dbReference type="PROSITE" id="PS51257">
    <property type="entry name" value="PROKAR_LIPOPROTEIN"/>
    <property type="match status" value="1"/>
</dbReference>
<name>A0A6G1TZC3_9BACT</name>
<evidence type="ECO:0000313" key="1">
    <source>
        <dbReference type="EMBL" id="MQN80245.1"/>
    </source>
</evidence>
<evidence type="ECO:0000313" key="2">
    <source>
        <dbReference type="Proteomes" id="UP000480425"/>
    </source>
</evidence>
<dbReference type="AlphaFoldDB" id="A0A6G1TZC3"/>
<reference evidence="1 2" key="1">
    <citation type="submission" date="2019-09" db="EMBL/GenBank/DDBJ databases">
        <title>Distinct polysaccharide growth profiles of human intestinal Prevotella copri isolates.</title>
        <authorList>
            <person name="Fehlner-Peach H."/>
            <person name="Magnabosco C."/>
            <person name="Raghavan V."/>
            <person name="Scher J.U."/>
            <person name="Tett A."/>
            <person name="Cox L.M."/>
            <person name="Gottsegen C."/>
            <person name="Watters A."/>
            <person name="Wiltshire- Gordon J.D."/>
            <person name="Segata N."/>
            <person name="Bonneau R."/>
            <person name="Littman D.R."/>
        </authorList>
    </citation>
    <scope>NUCLEOTIDE SEQUENCE [LARGE SCALE GENOMIC DNA]</scope>
    <source>
        <strain evidence="2">iA622</strain>
    </source>
</reference>
<sequence length="238" mass="26687">MKECKYWIVVLLQLCFLSISCGEKGAKQVAPAQDHAFLKYENDEDEKYSQAMIAQIIKHFHLPNNTVVTDEDVDAILLRSVDGGDGIYGGDVVSIWKYYKKQNDIQEIVTAHPMADLLWYNPDKKHGVTIGLDSVFVASEAMLVPLNPDVVVVNGTTDKMNTIYTFIVDKDAGKAILLPSNLGCVGFTSEDGLPICQSYRHYSDTRFGRYSVVSVYDLDGNLVKEMSFEDYKKDTSDF</sequence>
<dbReference type="Proteomes" id="UP000480425">
    <property type="component" value="Unassembled WGS sequence"/>
</dbReference>
<protein>
    <submittedName>
        <fullName evidence="1">Uncharacterized protein</fullName>
    </submittedName>
</protein>
<proteinExistence type="predicted"/>
<organism evidence="1 2">
    <name type="scientific">Segatella copri</name>
    <dbReference type="NCBI Taxonomy" id="165179"/>
    <lineage>
        <taxon>Bacteria</taxon>
        <taxon>Pseudomonadati</taxon>
        <taxon>Bacteroidota</taxon>
        <taxon>Bacteroidia</taxon>
        <taxon>Bacteroidales</taxon>
        <taxon>Prevotellaceae</taxon>
        <taxon>Segatella</taxon>
    </lineage>
</organism>
<dbReference type="EMBL" id="VZCB01000043">
    <property type="protein sequence ID" value="MQN80245.1"/>
    <property type="molecule type" value="Genomic_DNA"/>
</dbReference>